<keyword evidence="6" id="KW-0479">Metal-binding</keyword>
<reference evidence="7 8" key="1">
    <citation type="submission" date="2019-10" db="EMBL/GenBank/DDBJ databases">
        <title>Pseudopuniceibacterium sp. HQ09 islated from Antarctica.</title>
        <authorList>
            <person name="Liao L."/>
            <person name="Su S."/>
            <person name="Chen B."/>
            <person name="Yu Y."/>
        </authorList>
    </citation>
    <scope>NUCLEOTIDE SEQUENCE [LARGE SCALE GENOMIC DNA]</scope>
    <source>
        <strain evidence="7 8">HQ09</strain>
    </source>
</reference>
<dbReference type="SUPFAM" id="SSF55821">
    <property type="entry name" value="YrdC/RibB"/>
    <property type="match status" value="1"/>
</dbReference>
<dbReference type="Gene3D" id="3.90.870.10">
    <property type="entry name" value="DHBP synthase"/>
    <property type="match status" value="1"/>
</dbReference>
<keyword evidence="5" id="KW-0686">Riboflavin biosynthesis</keyword>
<name>A0A7L9WI35_9RHOB</name>
<dbReference type="Pfam" id="PF00926">
    <property type="entry name" value="DHBP_synthase"/>
    <property type="match status" value="1"/>
</dbReference>
<evidence type="ECO:0000313" key="8">
    <source>
        <dbReference type="Proteomes" id="UP000594118"/>
    </source>
</evidence>
<dbReference type="GO" id="GO:0046872">
    <property type="term" value="F:metal ion binding"/>
    <property type="evidence" value="ECO:0007669"/>
    <property type="project" value="UniProtKB-KW"/>
</dbReference>
<protein>
    <recommendedName>
        <fullName evidence="4">3,4-dihydroxy-2-butanone 4-phosphate synthase</fullName>
        <ecNumber evidence="3">4.1.99.12</ecNumber>
    </recommendedName>
</protein>
<evidence type="ECO:0000256" key="6">
    <source>
        <dbReference type="ARBA" id="ARBA00022723"/>
    </source>
</evidence>
<evidence type="ECO:0000313" key="7">
    <source>
        <dbReference type="EMBL" id="QOL79899.1"/>
    </source>
</evidence>
<evidence type="ECO:0000256" key="2">
    <source>
        <dbReference type="ARBA" id="ARBA00004904"/>
    </source>
</evidence>
<dbReference type="KEGG" id="pshq:F3W81_03105"/>
<evidence type="ECO:0000256" key="1">
    <source>
        <dbReference type="ARBA" id="ARBA00002284"/>
    </source>
</evidence>
<dbReference type="EMBL" id="CP045201">
    <property type="protein sequence ID" value="QOL79899.1"/>
    <property type="molecule type" value="Genomic_DNA"/>
</dbReference>
<dbReference type="RefSeq" id="WP_193082214.1">
    <property type="nucleotide sequence ID" value="NZ_CP045201.1"/>
</dbReference>
<gene>
    <name evidence="7" type="ORF">F3W81_03105</name>
</gene>
<comment type="function">
    <text evidence="1">Catalyzes the conversion of D-ribulose 5-phosphate to formate and 3,4-dihydroxy-2-butanone 4-phosphate.</text>
</comment>
<keyword evidence="8" id="KW-1185">Reference proteome</keyword>
<dbReference type="GO" id="GO:0005829">
    <property type="term" value="C:cytosol"/>
    <property type="evidence" value="ECO:0007669"/>
    <property type="project" value="TreeGrafter"/>
</dbReference>
<dbReference type="AlphaFoldDB" id="A0A7L9WI35"/>
<sequence length="202" mass="20686">MILQDMDFDGNTALSEEVTQACEALAEGRIVVLSGTRAGPVLAMAAEAVTPERVNFMAREARGLVGMALTPRKAAMLGLSLQPRRGGGERPLFTVSIEAREGIETGISSADRALTILTATHCDTGERIVTPGHIFPQISEGDAGAQADCALALLKAAGLSPVAALCSMIGAGGEALSDADAEAFARAQGLVCVDARAIAPLV</sequence>
<comment type="pathway">
    <text evidence="2">Cofactor biosynthesis; riboflavin biosynthesis; 2-hydroxy-3-oxobutyl phosphate from D-ribulose 5-phosphate: step 1/1.</text>
</comment>
<dbReference type="InterPro" id="IPR017945">
    <property type="entry name" value="DHBP_synth_RibB-like_a/b_dom"/>
</dbReference>
<organism evidence="7 8">
    <name type="scientific">Pseudooceanicola spongiae</name>
    <dbReference type="NCBI Taxonomy" id="2613965"/>
    <lineage>
        <taxon>Bacteria</taxon>
        <taxon>Pseudomonadati</taxon>
        <taxon>Pseudomonadota</taxon>
        <taxon>Alphaproteobacteria</taxon>
        <taxon>Rhodobacterales</taxon>
        <taxon>Paracoccaceae</taxon>
        <taxon>Pseudooceanicola</taxon>
    </lineage>
</organism>
<evidence type="ECO:0000256" key="4">
    <source>
        <dbReference type="ARBA" id="ARBA00018836"/>
    </source>
</evidence>
<dbReference type="UniPathway" id="UPA00275">
    <property type="reaction ID" value="UER00399"/>
</dbReference>
<dbReference type="GO" id="GO:0009231">
    <property type="term" value="P:riboflavin biosynthetic process"/>
    <property type="evidence" value="ECO:0007669"/>
    <property type="project" value="UniProtKB-UniPathway"/>
</dbReference>
<dbReference type="EC" id="4.1.99.12" evidence="3"/>
<proteinExistence type="predicted"/>
<evidence type="ECO:0000256" key="5">
    <source>
        <dbReference type="ARBA" id="ARBA00022619"/>
    </source>
</evidence>
<accession>A0A7L9WI35</accession>
<dbReference type="Proteomes" id="UP000594118">
    <property type="component" value="Chromosome"/>
</dbReference>
<dbReference type="PANTHER" id="PTHR21327:SF18">
    <property type="entry name" value="3,4-DIHYDROXY-2-BUTANONE 4-PHOSPHATE SYNTHASE"/>
    <property type="match status" value="1"/>
</dbReference>
<dbReference type="PANTHER" id="PTHR21327">
    <property type="entry name" value="GTP CYCLOHYDROLASE II-RELATED"/>
    <property type="match status" value="1"/>
</dbReference>
<dbReference type="InterPro" id="IPR000422">
    <property type="entry name" value="DHBP_synthase_RibB"/>
</dbReference>
<dbReference type="GO" id="GO:0008686">
    <property type="term" value="F:3,4-dihydroxy-2-butanone-4-phosphate synthase activity"/>
    <property type="evidence" value="ECO:0007669"/>
    <property type="project" value="UniProtKB-EC"/>
</dbReference>
<evidence type="ECO:0000256" key="3">
    <source>
        <dbReference type="ARBA" id="ARBA00012153"/>
    </source>
</evidence>